<dbReference type="EMBL" id="SDMP01000003">
    <property type="protein sequence ID" value="RYR70471.1"/>
    <property type="molecule type" value="Genomic_DNA"/>
</dbReference>
<dbReference type="GO" id="GO:0005634">
    <property type="term" value="C:nucleus"/>
    <property type="evidence" value="ECO:0007669"/>
    <property type="project" value="TreeGrafter"/>
</dbReference>
<dbReference type="GO" id="GO:0045944">
    <property type="term" value="P:positive regulation of transcription by RNA polymerase II"/>
    <property type="evidence" value="ECO:0007669"/>
    <property type="project" value="TreeGrafter"/>
</dbReference>
<accession>A0A445E4V6</accession>
<sequence length="207" mass="22491">MKHSTSRDILKRKLEDDVSGAKVGNDKVNNNAEAVEVGDDVKQEMEDGALVAVSKASTKRCPTSLKELLATGILEGVAVNYAHSVKVVTPTLFKLNASRLNKCPPEYIYLENGSTLRDVMNACLDVPLETLEEVVQKVIGGGLTIKKSTFCFNCRDANVVSRLFCNSCMELKECPPNLPTQTTDTSNCNVSLAVQSRSPEPIVVESQ</sequence>
<proteinExistence type="predicted"/>
<dbReference type="Proteomes" id="UP000289738">
    <property type="component" value="Chromosome A03"/>
</dbReference>
<keyword evidence="2" id="KW-1185">Reference proteome</keyword>
<comment type="caution">
    <text evidence="1">The sequence shown here is derived from an EMBL/GenBank/DDBJ whole genome shotgun (WGS) entry which is preliminary data.</text>
</comment>
<evidence type="ECO:0000313" key="1">
    <source>
        <dbReference type="EMBL" id="RYR70471.1"/>
    </source>
</evidence>
<dbReference type="GO" id="GO:0000977">
    <property type="term" value="F:RNA polymerase II transcription regulatory region sequence-specific DNA binding"/>
    <property type="evidence" value="ECO:0007669"/>
    <property type="project" value="TreeGrafter"/>
</dbReference>
<gene>
    <name evidence="1" type="ORF">Ahy_A03g016966</name>
</gene>
<dbReference type="GO" id="GO:0003682">
    <property type="term" value="F:chromatin binding"/>
    <property type="evidence" value="ECO:0007669"/>
    <property type="project" value="TreeGrafter"/>
</dbReference>
<protein>
    <submittedName>
        <fullName evidence="1">Uncharacterized protein</fullName>
    </submittedName>
</protein>
<dbReference type="PANTHER" id="PTHR47025:SF2">
    <property type="entry name" value="AUTOIMMUNE REGULATOR"/>
    <property type="match status" value="1"/>
</dbReference>
<dbReference type="AlphaFoldDB" id="A0A445E4V6"/>
<organism evidence="1 2">
    <name type="scientific">Arachis hypogaea</name>
    <name type="common">Peanut</name>
    <dbReference type="NCBI Taxonomy" id="3818"/>
    <lineage>
        <taxon>Eukaryota</taxon>
        <taxon>Viridiplantae</taxon>
        <taxon>Streptophyta</taxon>
        <taxon>Embryophyta</taxon>
        <taxon>Tracheophyta</taxon>
        <taxon>Spermatophyta</taxon>
        <taxon>Magnoliopsida</taxon>
        <taxon>eudicotyledons</taxon>
        <taxon>Gunneridae</taxon>
        <taxon>Pentapetalae</taxon>
        <taxon>rosids</taxon>
        <taxon>fabids</taxon>
        <taxon>Fabales</taxon>
        <taxon>Fabaceae</taxon>
        <taxon>Papilionoideae</taxon>
        <taxon>50 kb inversion clade</taxon>
        <taxon>dalbergioids sensu lato</taxon>
        <taxon>Dalbergieae</taxon>
        <taxon>Pterocarpus clade</taxon>
        <taxon>Arachis</taxon>
    </lineage>
</organism>
<dbReference type="GO" id="GO:0042393">
    <property type="term" value="F:histone binding"/>
    <property type="evidence" value="ECO:0007669"/>
    <property type="project" value="TreeGrafter"/>
</dbReference>
<name>A0A445E4V6_ARAHY</name>
<evidence type="ECO:0000313" key="2">
    <source>
        <dbReference type="Proteomes" id="UP000289738"/>
    </source>
</evidence>
<dbReference type="PANTHER" id="PTHR47025">
    <property type="entry name" value="AUTOIMMUNE REGULATOR"/>
    <property type="match status" value="1"/>
</dbReference>
<reference evidence="1 2" key="1">
    <citation type="submission" date="2019-01" db="EMBL/GenBank/DDBJ databases">
        <title>Sequencing of cultivated peanut Arachis hypogaea provides insights into genome evolution and oil improvement.</title>
        <authorList>
            <person name="Chen X."/>
        </authorList>
    </citation>
    <scope>NUCLEOTIDE SEQUENCE [LARGE SCALE GENOMIC DNA]</scope>
    <source>
        <strain evidence="2">cv. Fuhuasheng</strain>
        <tissue evidence="1">Leaves</tissue>
    </source>
</reference>